<reference evidence="1 2" key="1">
    <citation type="journal article" date="2019" name="J Genomics">
        <title>The Draft Genome of a Hydrogen-producing Cyanobacterium, Arthrospira platensis NIES-46.</title>
        <authorList>
            <person name="Suzuki S."/>
            <person name="Yamaguchi H."/>
            <person name="Kawachi M."/>
        </authorList>
    </citation>
    <scope>NUCLEOTIDE SEQUENCE [LARGE SCALE GENOMIC DNA]</scope>
    <source>
        <strain evidence="1 2">NIES-46</strain>
    </source>
</reference>
<keyword evidence="2" id="KW-1185">Reference proteome</keyword>
<gene>
    <name evidence="1" type="ORF">NIES46_05500</name>
</gene>
<evidence type="ECO:0000313" key="2">
    <source>
        <dbReference type="Proteomes" id="UP000326169"/>
    </source>
</evidence>
<dbReference type="RefSeq" id="WP_006617313.1">
    <property type="nucleotide sequence ID" value="NZ_BIMW01000021.1"/>
</dbReference>
<dbReference type="EMBL" id="BIMW01000021">
    <property type="protein sequence ID" value="GCE92510.1"/>
    <property type="molecule type" value="Genomic_DNA"/>
</dbReference>
<comment type="caution">
    <text evidence="1">The sequence shown here is derived from an EMBL/GenBank/DDBJ whole genome shotgun (WGS) entry which is preliminary data.</text>
</comment>
<proteinExistence type="predicted"/>
<dbReference type="Proteomes" id="UP000326169">
    <property type="component" value="Unassembled WGS sequence"/>
</dbReference>
<sequence length="98" mass="11092">MQIIDVEQVEATTEKLKQSHQQPEAQPKRFDAIADRDLMRLGVPEILLPAVREIVSDRMGGRTVAPSPQGSQRRDFYVSCWLSPPGYFPTIALARTQR</sequence>
<name>A0A5M3T3Q1_LIMPL</name>
<protein>
    <submittedName>
        <fullName evidence="1">Uncharacterized protein</fullName>
    </submittedName>
</protein>
<dbReference type="GeneID" id="301685980"/>
<organism evidence="1 2">
    <name type="scientific">Limnospira platensis NIES-46</name>
    <dbReference type="NCBI Taxonomy" id="1236695"/>
    <lineage>
        <taxon>Bacteria</taxon>
        <taxon>Bacillati</taxon>
        <taxon>Cyanobacteriota</taxon>
        <taxon>Cyanophyceae</taxon>
        <taxon>Oscillatoriophycideae</taxon>
        <taxon>Oscillatoriales</taxon>
        <taxon>Sirenicapillariaceae</taxon>
        <taxon>Limnospira</taxon>
    </lineage>
</organism>
<accession>A0A5M3T3Q1</accession>
<evidence type="ECO:0000313" key="1">
    <source>
        <dbReference type="EMBL" id="GCE92510.1"/>
    </source>
</evidence>